<dbReference type="InterPro" id="IPR000210">
    <property type="entry name" value="BTB/POZ_dom"/>
</dbReference>
<dbReference type="OrthoDB" id="4238at2759"/>
<feature type="domain" description="BTB" evidence="2">
    <location>
        <begin position="189"/>
        <end position="254"/>
    </location>
</feature>
<sequence>MPITFEKVDGGPTKLIWMTEIHKFLWVTASKPEIFQRINFQPVVPDFTVSCLLRLDNKSTEDDILTYTTELRLTRNKLKATNNGYVGNCEASFNGTAADVDQHVTLSTVTLPYGIWVSINGGDKSPLKESPSGLWKSDQFLTNFPASVRKYRLSRLNCRIWIAFETNISPAERNVLKDFTDMYVQQTHCDVLFCFQDDQSIGGHASILSARSRVFADMFQQMKESERIHIQDIQFDIFKELLHYLYSGRLSLLLTEAVAQPLFMAANKYHIDDLKEECVGFLLGCICMENAIKLMIWAHTNSVDNLKEVALSFVVLHGKEICLCKEWEELTKNYPDLPLLKKTGIQKSYQRYISSSEVSVALRPFYFAVHPDLFQQHPQERDINENSLKQLNGYIETLMHSKPVRPAKVKFFLRKQQSADHKFKAVNIFLAQKDIRGALQNGNWDADMWEDTFATMEKATPTEETLSDWVKRYSKVAEERSKACQPVRDEISRLQEKLCLKLHLKGLLWACGWGTSHFRGCLQSFQSLITHHPEEMSILAGRTVIFGNESGVSLQGHIVLNSGEVRHNWLDLIRNLLRYEIPLKRVPALEKALSRSFCEIKVAQRLFRPELLVEAYESHLRMITTSMGDYRTRHQFPKEWPENMMEGEAGPLMLSPSGQFITPSSCPISLLVSFMTANLEEARSRLDQYVADVKQEKDLIAQCLQTFELLALDKDDNVTPSECSQCCNQLLEQVDFLRPYLKHGRVRITHYYSLLSDGEMCIPWNAK</sequence>
<dbReference type="Proteomes" id="UP000789390">
    <property type="component" value="Unassembled WGS sequence"/>
</dbReference>
<reference evidence="3" key="1">
    <citation type="submission" date="2021-11" db="EMBL/GenBank/DDBJ databases">
        <authorList>
            <person name="Schell T."/>
        </authorList>
    </citation>
    <scope>NUCLEOTIDE SEQUENCE</scope>
    <source>
        <strain evidence="3">M5</strain>
    </source>
</reference>
<dbReference type="Gene3D" id="3.30.710.10">
    <property type="entry name" value="Potassium Channel Kv1.1, Chain A"/>
    <property type="match status" value="1"/>
</dbReference>
<dbReference type="Pfam" id="PF14688">
    <property type="entry name" value="DUF4461"/>
    <property type="match status" value="1"/>
</dbReference>
<evidence type="ECO:0000313" key="3">
    <source>
        <dbReference type="EMBL" id="CAH0103711.1"/>
    </source>
</evidence>
<accession>A0A8J2RMI5</accession>
<keyword evidence="4" id="KW-1185">Reference proteome</keyword>
<organism evidence="3 4">
    <name type="scientific">Daphnia galeata</name>
    <dbReference type="NCBI Taxonomy" id="27404"/>
    <lineage>
        <taxon>Eukaryota</taxon>
        <taxon>Metazoa</taxon>
        <taxon>Ecdysozoa</taxon>
        <taxon>Arthropoda</taxon>
        <taxon>Crustacea</taxon>
        <taxon>Branchiopoda</taxon>
        <taxon>Diplostraca</taxon>
        <taxon>Cladocera</taxon>
        <taxon>Anomopoda</taxon>
        <taxon>Daphniidae</taxon>
        <taxon>Daphnia</taxon>
    </lineage>
</organism>
<feature type="coiled-coil region" evidence="1">
    <location>
        <begin position="672"/>
        <end position="699"/>
    </location>
</feature>
<evidence type="ECO:0000256" key="1">
    <source>
        <dbReference type="SAM" id="Coils"/>
    </source>
</evidence>
<dbReference type="PANTHER" id="PTHR31596:SF1">
    <property type="entry name" value="T-CELL ACTIVATION INHIBITOR, MITOCHONDRIAL"/>
    <property type="match status" value="1"/>
</dbReference>
<dbReference type="InterPro" id="IPR027986">
    <property type="entry name" value="TCAIM"/>
</dbReference>
<dbReference type="AlphaFoldDB" id="A0A8J2RMI5"/>
<dbReference type="PROSITE" id="PS50097">
    <property type="entry name" value="BTB"/>
    <property type="match status" value="1"/>
</dbReference>
<dbReference type="FunFam" id="3.30.710.10:FF:000159">
    <property type="entry name" value="Speckle-type POZ protein B"/>
    <property type="match status" value="1"/>
</dbReference>
<dbReference type="SMART" id="SM00225">
    <property type="entry name" value="BTB"/>
    <property type="match status" value="1"/>
</dbReference>
<protein>
    <recommendedName>
        <fullName evidence="2">BTB domain-containing protein</fullName>
    </recommendedName>
</protein>
<dbReference type="CDD" id="cd18186">
    <property type="entry name" value="BTB_POZ_ZBTB_KLHL-like"/>
    <property type="match status" value="1"/>
</dbReference>
<dbReference type="InterPro" id="IPR028031">
    <property type="entry name" value="DUF4460"/>
</dbReference>
<dbReference type="Pfam" id="PF14687">
    <property type="entry name" value="DUF4460"/>
    <property type="match status" value="1"/>
</dbReference>
<dbReference type="PANTHER" id="PTHR31596">
    <property type="entry name" value="T-CELL ACTIVATION INHIBITOR, MITOCHONDRIAL"/>
    <property type="match status" value="1"/>
</dbReference>
<name>A0A8J2RMI5_9CRUS</name>
<dbReference type="InterPro" id="IPR011333">
    <property type="entry name" value="SKP1/BTB/POZ_sf"/>
</dbReference>
<keyword evidence="1" id="KW-0175">Coiled coil</keyword>
<gene>
    <name evidence="3" type="ORF">DGAL_LOCUS6294</name>
</gene>
<dbReference type="SUPFAM" id="SSF54695">
    <property type="entry name" value="POZ domain"/>
    <property type="match status" value="1"/>
</dbReference>
<dbReference type="InterPro" id="IPR027989">
    <property type="entry name" value="DUF4461"/>
</dbReference>
<evidence type="ECO:0000259" key="2">
    <source>
        <dbReference type="PROSITE" id="PS50097"/>
    </source>
</evidence>
<evidence type="ECO:0000313" key="4">
    <source>
        <dbReference type="Proteomes" id="UP000789390"/>
    </source>
</evidence>
<dbReference type="Pfam" id="PF00651">
    <property type="entry name" value="BTB"/>
    <property type="match status" value="1"/>
</dbReference>
<dbReference type="Gene3D" id="1.25.40.420">
    <property type="match status" value="1"/>
</dbReference>
<proteinExistence type="predicted"/>
<dbReference type="EMBL" id="CAKKLH010000113">
    <property type="protein sequence ID" value="CAH0103711.1"/>
    <property type="molecule type" value="Genomic_DNA"/>
</dbReference>
<dbReference type="GO" id="GO:0005739">
    <property type="term" value="C:mitochondrion"/>
    <property type="evidence" value="ECO:0007669"/>
    <property type="project" value="TreeGrafter"/>
</dbReference>
<comment type="caution">
    <text evidence="3">The sequence shown here is derived from an EMBL/GenBank/DDBJ whole genome shotgun (WGS) entry which is preliminary data.</text>
</comment>